<protein>
    <submittedName>
        <fullName evidence="1">Uncharacterized protein</fullName>
    </submittedName>
</protein>
<name>A0AAU9K4Q2_9CILI</name>
<proteinExistence type="predicted"/>
<dbReference type="EMBL" id="CAJZBQ010000054">
    <property type="protein sequence ID" value="CAG9332366.1"/>
    <property type="molecule type" value="Genomic_DNA"/>
</dbReference>
<dbReference type="AlphaFoldDB" id="A0AAU9K4Q2"/>
<sequence>MQRKRSLIWKSAICERHRNPRTKAETSWSWIFTRNRWFFQKWNFPWKASAVPYTSTFSKLLHFSHFIYPKYYSKKKIWLKLWKWSIHTNIFERWFEAKYRWFIKNPRYFIWRKLKKWAEKTIWRKNKSAKRRLQRIT</sequence>
<accession>A0AAU9K4Q2</accession>
<organism evidence="1 2">
    <name type="scientific">Blepharisma stoltei</name>
    <dbReference type="NCBI Taxonomy" id="1481888"/>
    <lineage>
        <taxon>Eukaryota</taxon>
        <taxon>Sar</taxon>
        <taxon>Alveolata</taxon>
        <taxon>Ciliophora</taxon>
        <taxon>Postciliodesmatophora</taxon>
        <taxon>Heterotrichea</taxon>
        <taxon>Heterotrichida</taxon>
        <taxon>Blepharismidae</taxon>
        <taxon>Blepharisma</taxon>
    </lineage>
</organism>
<dbReference type="Proteomes" id="UP001162131">
    <property type="component" value="Unassembled WGS sequence"/>
</dbReference>
<gene>
    <name evidence="1" type="ORF">BSTOLATCC_MIC55816</name>
</gene>
<reference evidence="1" key="1">
    <citation type="submission" date="2021-09" db="EMBL/GenBank/DDBJ databases">
        <authorList>
            <consortium name="AG Swart"/>
            <person name="Singh M."/>
            <person name="Singh A."/>
            <person name="Seah K."/>
            <person name="Emmerich C."/>
        </authorList>
    </citation>
    <scope>NUCLEOTIDE SEQUENCE</scope>
    <source>
        <strain evidence="1">ATCC30299</strain>
    </source>
</reference>
<evidence type="ECO:0000313" key="1">
    <source>
        <dbReference type="EMBL" id="CAG9332366.1"/>
    </source>
</evidence>
<comment type="caution">
    <text evidence="1">The sequence shown here is derived from an EMBL/GenBank/DDBJ whole genome shotgun (WGS) entry which is preliminary data.</text>
</comment>
<evidence type="ECO:0000313" key="2">
    <source>
        <dbReference type="Proteomes" id="UP001162131"/>
    </source>
</evidence>
<keyword evidence="2" id="KW-1185">Reference proteome</keyword>